<organism evidence="1 2">
    <name type="scientific">Diphasiastrum complanatum</name>
    <name type="common">Issler's clubmoss</name>
    <name type="synonym">Lycopodium complanatum</name>
    <dbReference type="NCBI Taxonomy" id="34168"/>
    <lineage>
        <taxon>Eukaryota</taxon>
        <taxon>Viridiplantae</taxon>
        <taxon>Streptophyta</taxon>
        <taxon>Embryophyta</taxon>
        <taxon>Tracheophyta</taxon>
        <taxon>Lycopodiopsida</taxon>
        <taxon>Lycopodiales</taxon>
        <taxon>Lycopodiaceae</taxon>
        <taxon>Lycopodioideae</taxon>
        <taxon>Diphasiastrum</taxon>
    </lineage>
</organism>
<evidence type="ECO:0000313" key="1">
    <source>
        <dbReference type="EMBL" id="KAJ7525837.1"/>
    </source>
</evidence>
<dbReference type="EMBL" id="CM055108">
    <property type="protein sequence ID" value="KAJ7525837.1"/>
    <property type="molecule type" value="Genomic_DNA"/>
</dbReference>
<reference evidence="2" key="1">
    <citation type="journal article" date="2024" name="Proc. Natl. Acad. Sci. U.S.A.">
        <title>Extraordinary preservation of gene collinearity over three hundred million years revealed in homosporous lycophytes.</title>
        <authorList>
            <person name="Li C."/>
            <person name="Wickell D."/>
            <person name="Kuo L.Y."/>
            <person name="Chen X."/>
            <person name="Nie B."/>
            <person name="Liao X."/>
            <person name="Peng D."/>
            <person name="Ji J."/>
            <person name="Jenkins J."/>
            <person name="Williams M."/>
            <person name="Shu S."/>
            <person name="Plott C."/>
            <person name="Barry K."/>
            <person name="Rajasekar S."/>
            <person name="Grimwood J."/>
            <person name="Han X."/>
            <person name="Sun S."/>
            <person name="Hou Z."/>
            <person name="He W."/>
            <person name="Dai G."/>
            <person name="Sun C."/>
            <person name="Schmutz J."/>
            <person name="Leebens-Mack J.H."/>
            <person name="Li F.W."/>
            <person name="Wang L."/>
        </authorList>
    </citation>
    <scope>NUCLEOTIDE SEQUENCE [LARGE SCALE GENOMIC DNA]</scope>
    <source>
        <strain evidence="2">cv. PW_Plant_1</strain>
    </source>
</reference>
<proteinExistence type="predicted"/>
<gene>
    <name evidence="1" type="ORF">O6H91_17G069400</name>
</gene>
<sequence>MALPDLNFVLRGPDGLSLLIGPPFVGEPRTKVEKLPCSTIIFSDDGSRFAVSTTEKIVIYDSNLVKDICSFAVSSAVAISFSPCGTYIQSFQKASGDQKNFTIWNINTGVAVLLQSKKAFSKSSWPLIQFSQDETVACQLVTNEVHLFDAKDFSKGIVDRLRFPGIDGLQLSRAPPSHLATYVRENKGAPASVCIFSRLHLASSQPVARRSFFKASTANMMWNQGSTALLVVAHSDVDKTNKSYYGESRVHFLTTDGSHEGSVPLSKEGPVHDAQWSPTGKDFVVVYGFMPAKVTLFDTHCNPLFEFGTGSYNTVRWNPHGRFVCLAGFGNLPGDMAFWDRNTLKLLGTTKASCSVSSEWSSDGRYLMTATTMPRMQVDNGFKVFKYNGSLYFEKRIDKLYEVLWRPAVLGTYPDRPPSPSTVNGSEQGSQKGTMSAKATVKPAAYRPPHSSHTAAVRAQLFGEDPESSGELSKSALKNKKRRGKQKEKKEVPDSESVDMNAAVSELNEKLESVSVSPNSETRN</sequence>
<evidence type="ECO:0000313" key="2">
    <source>
        <dbReference type="Proteomes" id="UP001162992"/>
    </source>
</evidence>
<keyword evidence="2" id="KW-1185">Reference proteome</keyword>
<accession>A0ACC2B7U3</accession>
<comment type="caution">
    <text evidence="1">The sequence shown here is derived from an EMBL/GenBank/DDBJ whole genome shotgun (WGS) entry which is preliminary data.</text>
</comment>
<dbReference type="Proteomes" id="UP001162992">
    <property type="component" value="Chromosome 17"/>
</dbReference>
<protein>
    <submittedName>
        <fullName evidence="1">Uncharacterized protein</fullName>
    </submittedName>
</protein>
<name>A0ACC2B7U3_DIPCM</name>